<dbReference type="PROSITE" id="PS52016">
    <property type="entry name" value="TONB_DEPENDENT_REC_3"/>
    <property type="match status" value="1"/>
</dbReference>
<evidence type="ECO:0000256" key="10">
    <source>
        <dbReference type="ARBA" id="ARBA00023237"/>
    </source>
</evidence>
<evidence type="ECO:0000256" key="6">
    <source>
        <dbReference type="ARBA" id="ARBA00023004"/>
    </source>
</evidence>
<dbReference type="InterPro" id="IPR036942">
    <property type="entry name" value="Beta-barrel_TonB_sf"/>
</dbReference>
<feature type="signal peptide" evidence="13">
    <location>
        <begin position="1"/>
        <end position="31"/>
    </location>
</feature>
<gene>
    <name evidence="16" type="ORF">J2W40_004082</name>
</gene>
<keyword evidence="4" id="KW-0410">Iron transport</keyword>
<organism evidence="16 17">
    <name type="scientific">Sphingobium xenophagum</name>
    <dbReference type="NCBI Taxonomy" id="121428"/>
    <lineage>
        <taxon>Bacteria</taxon>
        <taxon>Pseudomonadati</taxon>
        <taxon>Pseudomonadota</taxon>
        <taxon>Alphaproteobacteria</taxon>
        <taxon>Sphingomonadales</taxon>
        <taxon>Sphingomonadaceae</taxon>
        <taxon>Sphingobium</taxon>
    </lineage>
</organism>
<evidence type="ECO:0000256" key="1">
    <source>
        <dbReference type="ARBA" id="ARBA00004571"/>
    </source>
</evidence>
<feature type="domain" description="TonB-dependent receptor plug" evidence="15">
    <location>
        <begin position="64"/>
        <end position="170"/>
    </location>
</feature>
<evidence type="ECO:0000256" key="11">
    <source>
        <dbReference type="PROSITE-ProRule" id="PRU01360"/>
    </source>
</evidence>
<comment type="subcellular location">
    <subcellularLocation>
        <location evidence="1 11">Cell outer membrane</location>
        <topology evidence="1 11">Multi-pass membrane protein</topology>
    </subcellularLocation>
</comment>
<feature type="domain" description="TonB-dependent receptor-like beta-barrel" evidence="14">
    <location>
        <begin position="320"/>
        <end position="732"/>
    </location>
</feature>
<evidence type="ECO:0000256" key="4">
    <source>
        <dbReference type="ARBA" id="ARBA00022496"/>
    </source>
</evidence>
<reference evidence="16 17" key="1">
    <citation type="submission" date="2023-07" db="EMBL/GenBank/DDBJ databases">
        <title>Sorghum-associated microbial communities from plants grown in Nebraska, USA.</title>
        <authorList>
            <person name="Schachtman D."/>
        </authorList>
    </citation>
    <scope>NUCLEOTIDE SEQUENCE [LARGE SCALE GENOMIC DNA]</scope>
    <source>
        <strain evidence="16 17">4256</strain>
    </source>
</reference>
<evidence type="ECO:0000256" key="5">
    <source>
        <dbReference type="ARBA" id="ARBA00022692"/>
    </source>
</evidence>
<dbReference type="Pfam" id="PF07715">
    <property type="entry name" value="Plug"/>
    <property type="match status" value="1"/>
</dbReference>
<sequence length="769" mass="81584">MSKLNSVYMLRLDRLLAMALAVNLSVTVAVAQENKTATAVAESAAGQGGIADIVVTANRRSESIQKVPIAITAVTAERLAAANIMGTESLARVVSGLTFQISAGGTAPHLRGIGTTAVGAGVENSVATYVDGVYILSVNGALVQLNNIEQVEVLKGPQGTLFGRNATGGVVNIRTKDPKQELSGEFTARYGNYQTASLQGYLTGGLAPNVAADIAGFVSLQGKGYGQNLFLGKDVNKLDQYAIRSKALIEPTDRDQIRIIGDFSRMKGPGIGAYGLIKGTAVNYGPGTTLAGERPDLAEFVASGVLAPFAEVGEPFPATGGFQDTYTARQPYYSFNTGGASLQWDHEFDAVKVTSITAYRRAVQRVGFPSIPAPADRGYATIVAKDKQFSQEIQLSSNTASDVKWLAGLYYMNGTATYEPFVISGTSLSPLESLTFFTNQKTKSGAIFGQATIPLWEGAHLTGGLRYTTEQRKISGKTILTFLPAFGGSTLETGAVDAAKTFKKLTFRAALDQQVTPEVLVYASFNRGFKSGVFNAVPPSSVVVKPEVLDAYEAGFKADLFDRHLRLNVGGFYYDYSNLQVTVFQAASAVLQNGAAAKLYGVDIDATAQLGENLTINAGATLMDSKFTSYPDAGFFNRVPIADGGGVNQTIGSAKGNKIPYAPDVTFNIGAVYSVPIGDGALDATVNYSYSSRFYSGPDNILGQGRYGLLDSTLTYKFADEKMKVGVFGKNLTNKNYYTYLIAQANPGGFEEGQAAAPRTYGVMVGYSF</sequence>
<dbReference type="PANTHER" id="PTHR32552:SF81">
    <property type="entry name" value="TONB-DEPENDENT OUTER MEMBRANE RECEPTOR"/>
    <property type="match status" value="1"/>
</dbReference>
<comment type="caution">
    <text evidence="16">The sequence shown here is derived from an EMBL/GenBank/DDBJ whole genome shotgun (WGS) entry which is preliminary data.</text>
</comment>
<proteinExistence type="inferred from homology"/>
<evidence type="ECO:0000259" key="15">
    <source>
        <dbReference type="Pfam" id="PF07715"/>
    </source>
</evidence>
<dbReference type="InterPro" id="IPR012910">
    <property type="entry name" value="Plug_dom"/>
</dbReference>
<dbReference type="PANTHER" id="PTHR32552">
    <property type="entry name" value="FERRICHROME IRON RECEPTOR-RELATED"/>
    <property type="match status" value="1"/>
</dbReference>
<dbReference type="InterPro" id="IPR039426">
    <property type="entry name" value="TonB-dep_rcpt-like"/>
</dbReference>
<dbReference type="Pfam" id="PF00593">
    <property type="entry name" value="TonB_dep_Rec_b-barrel"/>
    <property type="match status" value="1"/>
</dbReference>
<keyword evidence="2 11" id="KW-0813">Transport</keyword>
<keyword evidence="8 12" id="KW-0798">TonB box</keyword>
<keyword evidence="17" id="KW-1185">Reference proteome</keyword>
<keyword evidence="7" id="KW-0406">Ion transport</keyword>
<dbReference type="Proteomes" id="UP001267638">
    <property type="component" value="Unassembled WGS sequence"/>
</dbReference>
<keyword evidence="13" id="KW-0732">Signal</keyword>
<keyword evidence="5 11" id="KW-0812">Transmembrane</keyword>
<evidence type="ECO:0000256" key="2">
    <source>
        <dbReference type="ARBA" id="ARBA00022448"/>
    </source>
</evidence>
<evidence type="ECO:0000256" key="12">
    <source>
        <dbReference type="RuleBase" id="RU003357"/>
    </source>
</evidence>
<dbReference type="CDD" id="cd01347">
    <property type="entry name" value="ligand_gated_channel"/>
    <property type="match status" value="1"/>
</dbReference>
<protein>
    <submittedName>
        <fullName evidence="16">Iron complex outermembrane receptor protein</fullName>
    </submittedName>
</protein>
<keyword evidence="3 11" id="KW-1134">Transmembrane beta strand</keyword>
<evidence type="ECO:0000259" key="14">
    <source>
        <dbReference type="Pfam" id="PF00593"/>
    </source>
</evidence>
<evidence type="ECO:0000313" key="17">
    <source>
        <dbReference type="Proteomes" id="UP001267638"/>
    </source>
</evidence>
<evidence type="ECO:0000256" key="7">
    <source>
        <dbReference type="ARBA" id="ARBA00023065"/>
    </source>
</evidence>
<name>A0ABU1X6N0_SPHXE</name>
<evidence type="ECO:0000256" key="9">
    <source>
        <dbReference type="ARBA" id="ARBA00023136"/>
    </source>
</evidence>
<comment type="similarity">
    <text evidence="11 12">Belongs to the TonB-dependent receptor family.</text>
</comment>
<dbReference type="Gene3D" id="2.40.170.20">
    <property type="entry name" value="TonB-dependent receptor, beta-barrel domain"/>
    <property type="match status" value="1"/>
</dbReference>
<keyword evidence="16" id="KW-0675">Receptor</keyword>
<evidence type="ECO:0000256" key="3">
    <source>
        <dbReference type="ARBA" id="ARBA00022452"/>
    </source>
</evidence>
<dbReference type="EMBL" id="JAVDWV010000035">
    <property type="protein sequence ID" value="MDR7157234.1"/>
    <property type="molecule type" value="Genomic_DNA"/>
</dbReference>
<keyword evidence="9 11" id="KW-0472">Membrane</keyword>
<dbReference type="SUPFAM" id="SSF56935">
    <property type="entry name" value="Porins"/>
    <property type="match status" value="1"/>
</dbReference>
<evidence type="ECO:0000256" key="8">
    <source>
        <dbReference type="ARBA" id="ARBA00023077"/>
    </source>
</evidence>
<keyword evidence="10 11" id="KW-0998">Cell outer membrane</keyword>
<evidence type="ECO:0000256" key="13">
    <source>
        <dbReference type="SAM" id="SignalP"/>
    </source>
</evidence>
<dbReference type="InterPro" id="IPR000531">
    <property type="entry name" value="Beta-barrel_TonB"/>
</dbReference>
<feature type="chain" id="PRO_5046943539" evidence="13">
    <location>
        <begin position="32"/>
        <end position="769"/>
    </location>
</feature>
<keyword evidence="6" id="KW-0408">Iron</keyword>
<evidence type="ECO:0000313" key="16">
    <source>
        <dbReference type="EMBL" id="MDR7157234.1"/>
    </source>
</evidence>
<accession>A0ABU1X6N0</accession>